<evidence type="ECO:0000256" key="1">
    <source>
        <dbReference type="SAM" id="MobiDB-lite"/>
    </source>
</evidence>
<keyword evidence="3" id="KW-1185">Reference proteome</keyword>
<protein>
    <submittedName>
        <fullName evidence="2">14542_t:CDS:1</fullName>
    </submittedName>
</protein>
<sequence>MYNLFCYFTPGKKRGPKPKSIDTSSHAGPNQFGTFQILPLYFVSNSHGEPYLTELCYISNSQEIVPSQTYVNDNYNTMQETDYFPYKSDNFSSPQPDFYNNHHALANDLDISPYEQPPPEFCNSNNSQGFASSNAYNTMTSIDDSQNTPIDFNSPLPSIHNSS</sequence>
<dbReference type="EMBL" id="CAJVPV010007602">
    <property type="protein sequence ID" value="CAG8621083.1"/>
    <property type="molecule type" value="Genomic_DNA"/>
</dbReference>
<accession>A0A9N9GRJ0</accession>
<feature type="region of interest" description="Disordered" evidence="1">
    <location>
        <begin position="134"/>
        <end position="163"/>
    </location>
</feature>
<dbReference type="AlphaFoldDB" id="A0A9N9GRJ0"/>
<reference evidence="2" key="1">
    <citation type="submission" date="2021-06" db="EMBL/GenBank/DDBJ databases">
        <authorList>
            <person name="Kallberg Y."/>
            <person name="Tangrot J."/>
            <person name="Rosling A."/>
        </authorList>
    </citation>
    <scope>NUCLEOTIDE SEQUENCE</scope>
    <source>
        <strain evidence="2">CL551</strain>
    </source>
</reference>
<comment type="caution">
    <text evidence="2">The sequence shown here is derived from an EMBL/GenBank/DDBJ whole genome shotgun (WGS) entry which is preliminary data.</text>
</comment>
<dbReference type="Proteomes" id="UP000789342">
    <property type="component" value="Unassembled WGS sequence"/>
</dbReference>
<name>A0A9N9GRJ0_9GLOM</name>
<evidence type="ECO:0000313" key="3">
    <source>
        <dbReference type="Proteomes" id="UP000789342"/>
    </source>
</evidence>
<organism evidence="2 3">
    <name type="scientific">Acaulospora morrowiae</name>
    <dbReference type="NCBI Taxonomy" id="94023"/>
    <lineage>
        <taxon>Eukaryota</taxon>
        <taxon>Fungi</taxon>
        <taxon>Fungi incertae sedis</taxon>
        <taxon>Mucoromycota</taxon>
        <taxon>Glomeromycotina</taxon>
        <taxon>Glomeromycetes</taxon>
        <taxon>Diversisporales</taxon>
        <taxon>Acaulosporaceae</taxon>
        <taxon>Acaulospora</taxon>
    </lineage>
</organism>
<evidence type="ECO:0000313" key="2">
    <source>
        <dbReference type="EMBL" id="CAG8621083.1"/>
    </source>
</evidence>
<gene>
    <name evidence="2" type="ORF">AMORRO_LOCUS8666</name>
</gene>
<proteinExistence type="predicted"/>